<evidence type="ECO:0000256" key="3">
    <source>
        <dbReference type="PROSITE-ProRule" id="PRU00302"/>
    </source>
</evidence>
<dbReference type="SUPFAM" id="SSF49899">
    <property type="entry name" value="Concanavalin A-like lectins/glucanases"/>
    <property type="match status" value="1"/>
</dbReference>
<evidence type="ECO:0000256" key="1">
    <source>
        <dbReference type="ARBA" id="ARBA00023157"/>
    </source>
</evidence>
<dbReference type="SMART" id="SM00032">
    <property type="entry name" value="CCP"/>
    <property type="match status" value="1"/>
</dbReference>
<evidence type="ECO:0000256" key="5">
    <source>
        <dbReference type="SAM" id="Phobius"/>
    </source>
</evidence>
<dbReference type="InterPro" id="IPR000998">
    <property type="entry name" value="MAM_dom"/>
</dbReference>
<feature type="domain" description="MAM" evidence="6">
    <location>
        <begin position="677"/>
        <end position="856"/>
    </location>
</feature>
<dbReference type="Pfam" id="PF00035">
    <property type="entry name" value="dsrm"/>
    <property type="match status" value="1"/>
</dbReference>
<evidence type="ECO:0000256" key="2">
    <source>
        <dbReference type="PROSITE-ProRule" id="PRU00266"/>
    </source>
</evidence>
<dbReference type="CDD" id="cd10845">
    <property type="entry name" value="DSRM_RNAse_III_family"/>
    <property type="match status" value="1"/>
</dbReference>
<dbReference type="Gene3D" id="2.10.70.10">
    <property type="entry name" value="Complement Module, domain 1"/>
    <property type="match status" value="1"/>
</dbReference>
<feature type="transmembrane region" description="Helical" evidence="5">
    <location>
        <begin position="1043"/>
        <end position="1063"/>
    </location>
</feature>
<evidence type="ECO:0000313" key="10">
    <source>
        <dbReference type="Proteomes" id="UP000887458"/>
    </source>
</evidence>
<dbReference type="InterPro" id="IPR013320">
    <property type="entry name" value="ConA-like_dom_sf"/>
</dbReference>
<reference evidence="9 10" key="2">
    <citation type="journal article" date="2022" name="Mol. Biol. Evol.">
        <title>Comparative Genomics Reveals Insights into the Divergent Evolution of Astigmatic Mites and Household Pest Adaptations.</title>
        <authorList>
            <person name="Xiong Q."/>
            <person name="Wan A.T."/>
            <person name="Liu X."/>
            <person name="Fung C.S."/>
            <person name="Xiao X."/>
            <person name="Malainual N."/>
            <person name="Hou J."/>
            <person name="Wang L."/>
            <person name="Wang M."/>
            <person name="Yang K.Y."/>
            <person name="Cui Y."/>
            <person name="Leung E.L."/>
            <person name="Nong W."/>
            <person name="Shin S.K."/>
            <person name="Au S.W."/>
            <person name="Jeong K.Y."/>
            <person name="Chew F.T."/>
            <person name="Hui J.H."/>
            <person name="Leung T.F."/>
            <person name="Tungtrongchitr A."/>
            <person name="Zhong N."/>
            <person name="Liu Z."/>
            <person name="Tsui S.K."/>
        </authorList>
    </citation>
    <scope>NUCLEOTIDE SEQUENCE [LARGE SCALE GENOMIC DNA]</scope>
    <source>
        <strain evidence="9">Derp</strain>
    </source>
</reference>
<comment type="caution">
    <text evidence="9">The sequence shown here is derived from an EMBL/GenBank/DDBJ whole genome shotgun (WGS) entry which is preliminary data.</text>
</comment>
<feature type="compositionally biased region" description="Polar residues" evidence="4">
    <location>
        <begin position="921"/>
        <end position="930"/>
    </location>
</feature>
<keyword evidence="5" id="KW-1133">Transmembrane helix</keyword>
<sequence length="1145" mass="129052">MPASTLSTSSATLPQHSSTMSTTVVSRPKQVIKEYCRQKHLKGPVYYLTHEEKVDLQKHYTVQLLIDDMLLAKGIGLSRRNAEFKAALEAIRLFHENDPSILELINQTNNDRSFGSLRRRRPSRNDHLSMNRSFSVDYISKANRVDSFTSMANGHYDPNDGRQSITPSIDGIDSITLKSHSLSSSNNVSDDKSKDNLHHQQQEISSDEGVWTAEEKSIIEEDEEQEQQEQQQQSIDGNDQKELSSSSSKKHNEMSNGNINGNGSIIRSYSSSLLLSSYHQQQQQGNCQHNHFSLYGPILCNSTDNCSIIDSHRGTTIESSPSAILLKYCIRMYLPLPYYDIHFDNRKFWVTCRVIMSNDQCQVGTNSNTNYNNGRKRRHPIPDKYIDHQFTAKGYGEILRTARNSAAKLIIDKLTAVASMFTNYWKPISTTTTTITPSTTPTLSSSAIFRSSILSMSTSTTPSPFSSSSLSTTTFLTSPHHDDTFSRLIEQSIAKTYRSFEKRYRNCPSLRNSLKNGYVKLRSYPNRVARFTCNKGFDLIGNRYSTCSRNRWTHDLPVCVSTNCPNKLNVQPPLSIRKISNHSSVVDLHCQLGYRLQLTNKKINGKKINFFDSIDHGSSSSLSYPTLSSSSIRAYCIGKQWFIDDPDQPDHSFTTTMIPLDQWPTCEIYEKPMEKSMNCTFENQYGSICGWMQDNEDDFDWTRNFLQTPSHYDETGPSFDHTFGENGTGNYLYLESSYPRSPNEVARLYSPVFQHVENSSVACFQFYYHMYGKACGTLRMFVKEKNQQLSQLEPVWEMSGDQGDQWLAGQIEIQPANSSMLLQPFQIIIEGILGNGHQGDIAIDDLQLTLAKSCSSLTNSTLDVDIINEPSSIADLDPTDSPPLNSINSSSSTSKLPEPSKWYGYPIIDDNNGDDDDITDSQPQSNDQSLHNEIIRSIVHLKPIMTTTTTTMATTTKSTSTTMTKPSSTTTTILQTMPTTSTTTISTNTDRKSPSSSSISTTLKSVVTTESSSASNESSIEAKARINMEDDNKKHRFGAHWSLIWISIIGLLLLIMAIVYIGYMNLPLKSSSSTYRFAAIFINRCKLFQSTHNNDNGNSNNNHYQMNDDSELLMVNDNDNNQQQFNHLNHSFDDNHCVYLQPTSY</sequence>
<dbReference type="Gene3D" id="2.60.120.200">
    <property type="match status" value="1"/>
</dbReference>
<dbReference type="PANTHER" id="PTHR23282">
    <property type="entry name" value="APICAL ENDOSOMAL GLYCOPROTEIN PRECURSOR"/>
    <property type="match status" value="1"/>
</dbReference>
<keyword evidence="5" id="KW-0812">Transmembrane</keyword>
<dbReference type="PROSITE" id="PS50060">
    <property type="entry name" value="MAM_2"/>
    <property type="match status" value="1"/>
</dbReference>
<accession>A0ABQ8J8Y3</accession>
<protein>
    <submittedName>
        <fullName evidence="9">MAM domain-containing glycosylphosphatidylinositol anchor protein 2</fullName>
    </submittedName>
</protein>
<feature type="compositionally biased region" description="Low complexity" evidence="4">
    <location>
        <begin position="882"/>
        <end position="894"/>
    </location>
</feature>
<feature type="region of interest" description="Disordered" evidence="4">
    <location>
        <begin position="150"/>
        <end position="169"/>
    </location>
</feature>
<dbReference type="Proteomes" id="UP000887458">
    <property type="component" value="Unassembled WGS sequence"/>
</dbReference>
<name>A0ABQ8J8Y3_DERPT</name>
<feature type="region of interest" description="Disordered" evidence="4">
    <location>
        <begin position="1"/>
        <end position="25"/>
    </location>
</feature>
<dbReference type="Pfam" id="PF00084">
    <property type="entry name" value="Sushi"/>
    <property type="match status" value="1"/>
</dbReference>
<keyword evidence="5" id="KW-0472">Membrane</keyword>
<feature type="region of interest" description="Disordered" evidence="4">
    <location>
        <begin position="180"/>
        <end position="262"/>
    </location>
</feature>
<dbReference type="PROSITE" id="PS50923">
    <property type="entry name" value="SUSHI"/>
    <property type="match status" value="1"/>
</dbReference>
<comment type="caution">
    <text evidence="3">Lacks conserved residue(s) required for the propagation of feature annotation.</text>
</comment>
<dbReference type="Gene3D" id="3.30.160.20">
    <property type="match status" value="1"/>
</dbReference>
<evidence type="ECO:0000259" key="8">
    <source>
        <dbReference type="PROSITE" id="PS50923"/>
    </source>
</evidence>
<feature type="compositionally biased region" description="Low complexity" evidence="4">
    <location>
        <begin position="1"/>
        <end position="13"/>
    </location>
</feature>
<proteinExistence type="predicted"/>
<keyword evidence="2" id="KW-0694">RNA-binding</keyword>
<dbReference type="InterPro" id="IPR035976">
    <property type="entry name" value="Sushi/SCR/CCP_sf"/>
</dbReference>
<dbReference type="PROSITE" id="PS50137">
    <property type="entry name" value="DS_RBD"/>
    <property type="match status" value="1"/>
</dbReference>
<feature type="region of interest" description="Disordered" evidence="4">
    <location>
        <begin position="872"/>
        <end position="930"/>
    </location>
</feature>
<gene>
    <name evidence="9" type="primary">MDGA2</name>
    <name evidence="9" type="ORF">DERP_011137</name>
</gene>
<feature type="domain" description="Sushi" evidence="8">
    <location>
        <begin position="505"/>
        <end position="561"/>
    </location>
</feature>
<organism evidence="9 10">
    <name type="scientific">Dermatophagoides pteronyssinus</name>
    <name type="common">European house dust mite</name>
    <dbReference type="NCBI Taxonomy" id="6956"/>
    <lineage>
        <taxon>Eukaryota</taxon>
        <taxon>Metazoa</taxon>
        <taxon>Ecdysozoa</taxon>
        <taxon>Arthropoda</taxon>
        <taxon>Chelicerata</taxon>
        <taxon>Arachnida</taxon>
        <taxon>Acari</taxon>
        <taxon>Acariformes</taxon>
        <taxon>Sarcoptiformes</taxon>
        <taxon>Astigmata</taxon>
        <taxon>Psoroptidia</taxon>
        <taxon>Analgoidea</taxon>
        <taxon>Pyroglyphidae</taxon>
        <taxon>Dermatophagoidinae</taxon>
        <taxon>Dermatophagoides</taxon>
    </lineage>
</organism>
<keyword evidence="1" id="KW-1015">Disulfide bond</keyword>
<dbReference type="Pfam" id="PF00629">
    <property type="entry name" value="MAM"/>
    <property type="match status" value="1"/>
</dbReference>
<keyword evidence="10" id="KW-1185">Reference proteome</keyword>
<feature type="compositionally biased region" description="Basic and acidic residues" evidence="4">
    <location>
        <begin position="189"/>
        <end position="201"/>
    </location>
</feature>
<dbReference type="SMART" id="SM00358">
    <property type="entry name" value="DSRM"/>
    <property type="match status" value="1"/>
</dbReference>
<reference evidence="9 10" key="1">
    <citation type="journal article" date="2018" name="J. Allergy Clin. Immunol.">
        <title>High-quality assembly of Dermatophagoides pteronyssinus genome and transcriptome reveals a wide range of novel allergens.</title>
        <authorList>
            <person name="Liu X.Y."/>
            <person name="Yang K.Y."/>
            <person name="Wang M.Q."/>
            <person name="Kwok J.S."/>
            <person name="Zeng X."/>
            <person name="Yang Z."/>
            <person name="Xiao X.J."/>
            <person name="Lau C.P."/>
            <person name="Li Y."/>
            <person name="Huang Z.M."/>
            <person name="Ba J.G."/>
            <person name="Yim A.K."/>
            <person name="Ouyang C.Y."/>
            <person name="Ngai S.M."/>
            <person name="Chan T.F."/>
            <person name="Leung E.L."/>
            <person name="Liu L."/>
            <person name="Liu Z.G."/>
            <person name="Tsui S.K."/>
        </authorList>
    </citation>
    <scope>NUCLEOTIDE SEQUENCE [LARGE SCALE GENOMIC DNA]</scope>
    <source>
        <strain evidence="9">Derp</strain>
    </source>
</reference>
<dbReference type="InterPro" id="IPR000436">
    <property type="entry name" value="Sushi_SCR_CCP_dom"/>
</dbReference>
<dbReference type="CDD" id="cd06263">
    <property type="entry name" value="MAM"/>
    <property type="match status" value="1"/>
</dbReference>
<dbReference type="InterPro" id="IPR051560">
    <property type="entry name" value="MAM_domain-containing"/>
</dbReference>
<dbReference type="SUPFAM" id="SSF54768">
    <property type="entry name" value="dsRNA-binding domain-like"/>
    <property type="match status" value="1"/>
</dbReference>
<feature type="compositionally biased region" description="Polar residues" evidence="4">
    <location>
        <begin position="14"/>
        <end position="25"/>
    </location>
</feature>
<evidence type="ECO:0000256" key="4">
    <source>
        <dbReference type="SAM" id="MobiDB-lite"/>
    </source>
</evidence>
<feature type="region of interest" description="Disordered" evidence="4">
    <location>
        <begin position="977"/>
        <end position="1017"/>
    </location>
</feature>
<dbReference type="SMART" id="SM00137">
    <property type="entry name" value="MAM"/>
    <property type="match status" value="1"/>
</dbReference>
<dbReference type="SUPFAM" id="SSF57535">
    <property type="entry name" value="Complement control module/SCR domain"/>
    <property type="match status" value="1"/>
</dbReference>
<dbReference type="PANTHER" id="PTHR23282:SF101">
    <property type="entry name" value="MAM DOMAIN-CONTAINING PROTEIN"/>
    <property type="match status" value="1"/>
</dbReference>
<keyword evidence="3" id="KW-0768">Sushi</keyword>
<dbReference type="CDD" id="cd00033">
    <property type="entry name" value="CCP"/>
    <property type="match status" value="1"/>
</dbReference>
<evidence type="ECO:0000259" key="7">
    <source>
        <dbReference type="PROSITE" id="PS50137"/>
    </source>
</evidence>
<evidence type="ECO:0000259" key="6">
    <source>
        <dbReference type="PROSITE" id="PS50060"/>
    </source>
</evidence>
<dbReference type="InterPro" id="IPR014720">
    <property type="entry name" value="dsRBD_dom"/>
</dbReference>
<evidence type="ECO:0000313" key="9">
    <source>
        <dbReference type="EMBL" id="KAH9419042.1"/>
    </source>
</evidence>
<dbReference type="EMBL" id="NJHN03000061">
    <property type="protein sequence ID" value="KAH9419042.1"/>
    <property type="molecule type" value="Genomic_DNA"/>
</dbReference>
<feature type="domain" description="DRBM" evidence="7">
    <location>
        <begin position="27"/>
        <end position="96"/>
    </location>
</feature>